<name>A0A8J5QHL6_9ASCO</name>
<keyword evidence="1" id="KW-0812">Transmembrane</keyword>
<dbReference type="InterPro" id="IPR013920">
    <property type="entry name" value="DUF1774_fun"/>
</dbReference>
<feature type="transmembrane region" description="Helical" evidence="1">
    <location>
        <begin position="195"/>
        <end position="212"/>
    </location>
</feature>
<feature type="transmembrane region" description="Helical" evidence="1">
    <location>
        <begin position="135"/>
        <end position="154"/>
    </location>
</feature>
<feature type="transmembrane region" description="Helical" evidence="1">
    <location>
        <begin position="166"/>
        <end position="188"/>
    </location>
</feature>
<keyword evidence="1" id="KW-1133">Transmembrane helix</keyword>
<feature type="transmembrane region" description="Helical" evidence="1">
    <location>
        <begin position="42"/>
        <end position="63"/>
    </location>
</feature>
<evidence type="ECO:0000313" key="3">
    <source>
        <dbReference type="Proteomes" id="UP000694255"/>
    </source>
</evidence>
<protein>
    <recommendedName>
        <fullName evidence="4">DUF1774-domain-containing protein</fullName>
    </recommendedName>
</protein>
<dbReference type="Proteomes" id="UP000694255">
    <property type="component" value="Unassembled WGS sequence"/>
</dbReference>
<dbReference type="PANTHER" id="PTHR37992">
    <property type="entry name" value="EXPRESSED PROTEIN"/>
    <property type="match status" value="1"/>
</dbReference>
<dbReference type="OrthoDB" id="3342455at2759"/>
<dbReference type="GeneID" id="73471922"/>
<dbReference type="PANTHER" id="PTHR37992:SF1">
    <property type="entry name" value="DUF1774-DOMAIN-CONTAINING PROTEIN"/>
    <property type="match status" value="1"/>
</dbReference>
<comment type="caution">
    <text evidence="2">The sequence shown here is derived from an EMBL/GenBank/DDBJ whole genome shotgun (WGS) entry which is preliminary data.</text>
</comment>
<proteinExistence type="predicted"/>
<feature type="transmembrane region" description="Helical" evidence="1">
    <location>
        <begin position="12"/>
        <end position="30"/>
    </location>
</feature>
<dbReference type="RefSeq" id="XP_049261564.1">
    <property type="nucleotide sequence ID" value="XM_049409155.1"/>
</dbReference>
<keyword evidence="3" id="KW-1185">Reference proteome</keyword>
<gene>
    <name evidence="2" type="ORF">J8A68_005122</name>
</gene>
<organism evidence="2 3">
    <name type="scientific">[Candida] subhashii</name>
    <dbReference type="NCBI Taxonomy" id="561895"/>
    <lineage>
        <taxon>Eukaryota</taxon>
        <taxon>Fungi</taxon>
        <taxon>Dikarya</taxon>
        <taxon>Ascomycota</taxon>
        <taxon>Saccharomycotina</taxon>
        <taxon>Pichiomycetes</taxon>
        <taxon>Debaryomycetaceae</taxon>
        <taxon>Spathaspora</taxon>
    </lineage>
</organism>
<dbReference type="AlphaFoldDB" id="A0A8J5QHL6"/>
<evidence type="ECO:0000313" key="2">
    <source>
        <dbReference type="EMBL" id="KAG7661331.1"/>
    </source>
</evidence>
<accession>A0A8J5QHL6</accession>
<feature type="transmembrane region" description="Helical" evidence="1">
    <location>
        <begin position="100"/>
        <end position="123"/>
    </location>
</feature>
<evidence type="ECO:0008006" key="4">
    <source>
        <dbReference type="Google" id="ProtNLM"/>
    </source>
</evidence>
<sequence length="257" mass="29991">MSYLQDQLNAFRAIFIITLLLSFYGSIYYAHNANETNTPFTASYLLLSIYWIVVYLQQIIFLIVSFIQDEERATIICELGWNFSLFNILHYLWAESFANHYFITAEFFLILNLFNLLAMYFNYKTYALRPFYNWVLIHPVVSIPLSWVFYAIMWNGAVMCHVEDKLWARILANVFIWDFLFAGVIFLYLFRDWTIGLTMSYLMVALGFGQLATKLFALQWIFAFVISGVLFGLSVFAFIISLCEPSPAEREPLLPGA</sequence>
<dbReference type="EMBL" id="JAGSYN010000221">
    <property type="protein sequence ID" value="KAG7661331.1"/>
    <property type="molecule type" value="Genomic_DNA"/>
</dbReference>
<feature type="transmembrane region" description="Helical" evidence="1">
    <location>
        <begin position="218"/>
        <end position="240"/>
    </location>
</feature>
<keyword evidence="1" id="KW-0472">Membrane</keyword>
<evidence type="ECO:0000256" key="1">
    <source>
        <dbReference type="SAM" id="Phobius"/>
    </source>
</evidence>
<dbReference type="Pfam" id="PF08611">
    <property type="entry name" value="DUF1774"/>
    <property type="match status" value="1"/>
</dbReference>
<reference evidence="2 3" key="1">
    <citation type="journal article" date="2021" name="DNA Res.">
        <title>Genome analysis of Candida subhashii reveals its hybrid nature and dual mitochondrial genome conformations.</title>
        <authorList>
            <person name="Mixao V."/>
            <person name="Hegedusova E."/>
            <person name="Saus E."/>
            <person name="Pryszcz L.P."/>
            <person name="Cillingova A."/>
            <person name="Nosek J."/>
            <person name="Gabaldon T."/>
        </authorList>
    </citation>
    <scope>NUCLEOTIDE SEQUENCE [LARGE SCALE GENOMIC DNA]</scope>
    <source>
        <strain evidence="2 3">CBS 10753</strain>
    </source>
</reference>